<sequence length="564" mass="59341">MSRTVAVRPLRAALDARPSRRRPVMPAAALAVLALTAGCAQGASAGPAATGGAPVPGGTLRFALGAEPTGVDPQQVGTNVSIYIARQLADSLTDQDPETGEIVPWLAESWDVNDELTEFTFHLRDDVTFSDGTPLDAGTVKANFDALADGPLAASAPLAASYLGGYEKSRVEDEHTVTVVLEAPDAQFLQATSTVSLAILSEGTATADPAERQQGELVGSGPFVLEEYTQGQGAVITRRDGYDWASDAAAHDGEAYLDAVEFSVVPESGVRAGSLASGQVDAIGDVLPQDVPQVEGSGGQVLNRNNPGVAFVLQANVNRPPLDDPDVRRALLPAINRPELVDTVLSDAFKPATSVLASTTPGYTDLSDELVFDPEEAARLLDEAGWAEGPDGIREKDGEKLAFDVAYAPLFTGSEAVLELVQQQLRAVGVDLELRRLTPAEQTAAQESGDFDTYYYNVTRADADILRTQFAVGQRNLSFREAPQGDDDADPLDALLADALAEPDAAARAELAAGAQREILDQALAIPLFELAQSIGVRGEVHGVAFDASSRLLFRDAWIDGGGQ</sequence>
<dbReference type="InterPro" id="IPR000914">
    <property type="entry name" value="SBP_5_dom"/>
</dbReference>
<dbReference type="InterPro" id="IPR039424">
    <property type="entry name" value="SBP_5"/>
</dbReference>
<comment type="caution">
    <text evidence="3">The sequence shown here is derived from an EMBL/GenBank/DDBJ whole genome shotgun (WGS) entry which is preliminary data.</text>
</comment>
<evidence type="ECO:0000313" key="4">
    <source>
        <dbReference type="Proteomes" id="UP001501094"/>
    </source>
</evidence>
<proteinExistence type="predicted"/>
<feature type="domain" description="Solute-binding protein family 5" evidence="2">
    <location>
        <begin position="101"/>
        <end position="459"/>
    </location>
</feature>
<dbReference type="SUPFAM" id="SSF53850">
    <property type="entry name" value="Periplasmic binding protein-like II"/>
    <property type="match status" value="1"/>
</dbReference>
<dbReference type="RefSeq" id="WP_344101095.1">
    <property type="nucleotide sequence ID" value="NZ_BAAANL010000002.1"/>
</dbReference>
<dbReference type="PANTHER" id="PTHR30290">
    <property type="entry name" value="PERIPLASMIC BINDING COMPONENT OF ABC TRANSPORTER"/>
    <property type="match status" value="1"/>
</dbReference>
<accession>A0ABN2NC32</accession>
<keyword evidence="4" id="KW-1185">Reference proteome</keyword>
<name>A0ABN2NC32_9MICO</name>
<protein>
    <submittedName>
        <fullName evidence="3">ABC transporter substrate-binding protein</fullName>
    </submittedName>
</protein>
<dbReference type="Proteomes" id="UP001501094">
    <property type="component" value="Unassembled WGS sequence"/>
</dbReference>
<evidence type="ECO:0000256" key="1">
    <source>
        <dbReference type="SAM" id="SignalP"/>
    </source>
</evidence>
<dbReference type="PIRSF" id="PIRSF002741">
    <property type="entry name" value="MppA"/>
    <property type="match status" value="1"/>
</dbReference>
<feature type="chain" id="PRO_5046766351" evidence="1">
    <location>
        <begin position="46"/>
        <end position="564"/>
    </location>
</feature>
<gene>
    <name evidence="3" type="ORF">GCM10009751_14610</name>
</gene>
<dbReference type="InterPro" id="IPR030678">
    <property type="entry name" value="Peptide/Ni-bd"/>
</dbReference>
<dbReference type="Gene3D" id="3.40.190.10">
    <property type="entry name" value="Periplasmic binding protein-like II"/>
    <property type="match status" value="1"/>
</dbReference>
<feature type="signal peptide" evidence="1">
    <location>
        <begin position="1"/>
        <end position="45"/>
    </location>
</feature>
<keyword evidence="1" id="KW-0732">Signal</keyword>
<organism evidence="3 4">
    <name type="scientific">Myceligenerans crystallogenes</name>
    <dbReference type="NCBI Taxonomy" id="316335"/>
    <lineage>
        <taxon>Bacteria</taxon>
        <taxon>Bacillati</taxon>
        <taxon>Actinomycetota</taxon>
        <taxon>Actinomycetes</taxon>
        <taxon>Micrococcales</taxon>
        <taxon>Promicromonosporaceae</taxon>
        <taxon>Myceligenerans</taxon>
    </lineage>
</organism>
<dbReference type="CDD" id="cd08492">
    <property type="entry name" value="PBP2_NikA_DppA_OppA_like_15"/>
    <property type="match status" value="1"/>
</dbReference>
<evidence type="ECO:0000259" key="2">
    <source>
        <dbReference type="Pfam" id="PF00496"/>
    </source>
</evidence>
<reference evidence="3 4" key="1">
    <citation type="journal article" date="2019" name="Int. J. Syst. Evol. Microbiol.">
        <title>The Global Catalogue of Microorganisms (GCM) 10K type strain sequencing project: providing services to taxonomists for standard genome sequencing and annotation.</title>
        <authorList>
            <consortium name="The Broad Institute Genomics Platform"/>
            <consortium name="The Broad Institute Genome Sequencing Center for Infectious Disease"/>
            <person name="Wu L."/>
            <person name="Ma J."/>
        </authorList>
    </citation>
    <scope>NUCLEOTIDE SEQUENCE [LARGE SCALE GENOMIC DNA]</scope>
    <source>
        <strain evidence="3 4">JCM 14326</strain>
    </source>
</reference>
<dbReference type="Pfam" id="PF00496">
    <property type="entry name" value="SBP_bac_5"/>
    <property type="match status" value="1"/>
</dbReference>
<evidence type="ECO:0000313" key="3">
    <source>
        <dbReference type="EMBL" id="GAA1858227.1"/>
    </source>
</evidence>
<dbReference type="EMBL" id="BAAANL010000002">
    <property type="protein sequence ID" value="GAA1858227.1"/>
    <property type="molecule type" value="Genomic_DNA"/>
</dbReference>
<dbReference type="Gene3D" id="3.10.105.10">
    <property type="entry name" value="Dipeptide-binding Protein, Domain 3"/>
    <property type="match status" value="1"/>
</dbReference>